<comment type="caution">
    <text evidence="1">The sequence shown here is derived from an EMBL/GenBank/DDBJ whole genome shotgun (WGS) entry which is preliminary data.</text>
</comment>
<reference evidence="1 2" key="1">
    <citation type="submission" date="2023-07" db="EMBL/GenBank/DDBJ databases">
        <title>Functional and genomic diversity of the sorghum phyllosphere microbiome.</title>
        <authorList>
            <person name="Shade A."/>
        </authorList>
    </citation>
    <scope>NUCLEOTIDE SEQUENCE [LARGE SCALE GENOMIC DNA]</scope>
    <source>
        <strain evidence="1 2">SORGH_AS_1126</strain>
    </source>
</reference>
<accession>A0ABU0UDZ5</accession>
<name>A0ABU0UDZ5_9HYPH</name>
<proteinExistence type="predicted"/>
<evidence type="ECO:0000313" key="1">
    <source>
        <dbReference type="EMBL" id="MDQ1183154.1"/>
    </source>
</evidence>
<dbReference type="RefSeq" id="WP_306927900.1">
    <property type="nucleotide sequence ID" value="NZ_JAUTBL010000001.1"/>
</dbReference>
<evidence type="ECO:0000313" key="2">
    <source>
        <dbReference type="Proteomes" id="UP001224781"/>
    </source>
</evidence>
<sequence>MPHTMFVEVDPYEVRQGVWQLLFNDTYDLTPLTNADNENSEAYGRTITGQQHLNAAVVSLLLYGKLAGYNWKNVLNVQTGKTSGADVEFFTKADAMLFKLACGASH</sequence>
<gene>
    <name evidence="1" type="ORF">QE408_000276</name>
</gene>
<keyword evidence="2" id="KW-1185">Reference proteome</keyword>
<organism evidence="1 2">
    <name type="scientific">Agrobacterium larrymoorei</name>
    <dbReference type="NCBI Taxonomy" id="160699"/>
    <lineage>
        <taxon>Bacteria</taxon>
        <taxon>Pseudomonadati</taxon>
        <taxon>Pseudomonadota</taxon>
        <taxon>Alphaproteobacteria</taxon>
        <taxon>Hyphomicrobiales</taxon>
        <taxon>Rhizobiaceae</taxon>
        <taxon>Rhizobium/Agrobacterium group</taxon>
        <taxon>Agrobacterium</taxon>
    </lineage>
</organism>
<protein>
    <submittedName>
        <fullName evidence="1">Uncharacterized protein</fullName>
    </submittedName>
</protein>
<dbReference type="Proteomes" id="UP001224781">
    <property type="component" value="Unassembled WGS sequence"/>
</dbReference>
<dbReference type="EMBL" id="JAUTBL010000001">
    <property type="protein sequence ID" value="MDQ1183154.1"/>
    <property type="molecule type" value="Genomic_DNA"/>
</dbReference>